<comment type="caution">
    <text evidence="8">The sequence shown here is derived from an EMBL/GenBank/DDBJ whole genome shotgun (WGS) entry which is preliminary data.</text>
</comment>
<organism evidence="8 9">
    <name type="scientific">Duncaniella muris</name>
    <dbReference type="NCBI Taxonomy" id="2094150"/>
    <lineage>
        <taxon>Bacteria</taxon>
        <taxon>Pseudomonadati</taxon>
        <taxon>Bacteroidota</taxon>
        <taxon>Bacteroidia</taxon>
        <taxon>Bacteroidales</taxon>
        <taxon>Muribaculaceae</taxon>
        <taxon>Duncaniella</taxon>
    </lineage>
</organism>
<evidence type="ECO:0000256" key="2">
    <source>
        <dbReference type="ARBA" id="ARBA00022676"/>
    </source>
</evidence>
<feature type="active site" description="Proton acceptor" evidence="6">
    <location>
        <position position="49"/>
    </location>
</feature>
<dbReference type="AlphaFoldDB" id="A0A2V1IJW0"/>
<dbReference type="EMBL" id="PUEC01000015">
    <property type="protein sequence ID" value="PWB02149.1"/>
    <property type="molecule type" value="Genomic_DNA"/>
</dbReference>
<dbReference type="GeneID" id="82526219"/>
<evidence type="ECO:0000256" key="3">
    <source>
        <dbReference type="ARBA" id="ARBA00022679"/>
    </source>
</evidence>
<dbReference type="Proteomes" id="UP000244905">
    <property type="component" value="Unassembled WGS sequence"/>
</dbReference>
<keyword evidence="1 6" id="KW-1277">Toxin-antitoxin system</keyword>
<gene>
    <name evidence="8" type="ORF">C5O23_07660</name>
</gene>
<evidence type="ECO:0000256" key="4">
    <source>
        <dbReference type="ARBA" id="ARBA00022695"/>
    </source>
</evidence>
<sequence>MGKILKYAFRITHIDNIPHILKFGLLLADSSMRDEKFVSIGDPQVINIRKMLMVGGKNLRDYVSFYLGPRTPMLYVIQHGYNGVRRQDPAGIVYCVLRLADLIRDKMDCFFTDGHALSALTKIYGKDRLPEICQIINYDDVYVSQWNNDSDIDLKRRKEAELLIKGDVPPDYIRGYIVYNDDAKEKLKSFGIAEELIVVAPNYYF</sequence>
<comment type="catalytic activity">
    <reaction evidence="6">
        <text>a thymidine in DNA + NAD(+) = an N-(ADP-alpha-D-ribosyl)-thymidine in DNA + nicotinamide + H(+)</text>
        <dbReference type="Rhea" id="RHEA:71651"/>
        <dbReference type="Rhea" id="RHEA-COMP:13556"/>
        <dbReference type="Rhea" id="RHEA-COMP:18051"/>
        <dbReference type="ChEBI" id="CHEBI:15378"/>
        <dbReference type="ChEBI" id="CHEBI:17154"/>
        <dbReference type="ChEBI" id="CHEBI:57540"/>
        <dbReference type="ChEBI" id="CHEBI:137386"/>
        <dbReference type="ChEBI" id="CHEBI:191199"/>
    </reaction>
</comment>
<keyword evidence="4 6" id="KW-0548">Nucleotidyltransferase</keyword>
<feature type="binding site" evidence="6">
    <location>
        <begin position="10"/>
        <end position="12"/>
    </location>
    <ligand>
        <name>NAD(+)</name>
        <dbReference type="ChEBI" id="CHEBI:57540"/>
    </ligand>
</feature>
<dbReference type="Pfam" id="PF14487">
    <property type="entry name" value="DarT"/>
    <property type="match status" value="1"/>
</dbReference>
<dbReference type="PROSITE" id="PS52018">
    <property type="entry name" value="DART"/>
    <property type="match status" value="1"/>
</dbReference>
<protein>
    <submittedName>
        <fullName evidence="8">DUF4433 domain-containing protein</fullName>
    </submittedName>
</protein>
<feature type="domain" description="DarT" evidence="7">
    <location>
        <begin position="6"/>
        <end position="205"/>
    </location>
</feature>
<keyword evidence="2 6" id="KW-0328">Glycosyltransferase</keyword>
<dbReference type="GO" id="GO:0003677">
    <property type="term" value="F:DNA binding"/>
    <property type="evidence" value="ECO:0007669"/>
    <property type="project" value="UniProtKB-UniRule"/>
</dbReference>
<reference evidence="9" key="1">
    <citation type="submission" date="2018-02" db="EMBL/GenBank/DDBJ databases">
        <authorList>
            <person name="Clavel T."/>
            <person name="Strowig T."/>
        </authorList>
    </citation>
    <scope>NUCLEOTIDE SEQUENCE [LARGE SCALE GENOMIC DNA]</scope>
    <source>
        <strain evidence="9">DSM 103720</strain>
    </source>
</reference>
<feature type="active site" evidence="6">
    <location>
        <position position="161"/>
    </location>
</feature>
<proteinExistence type="inferred from homology"/>
<dbReference type="InterPro" id="IPR029494">
    <property type="entry name" value="DarT"/>
</dbReference>
<comment type="caution">
    <text evidence="6">Lacks conserved residue(s) required for the propagation of feature annotation.</text>
</comment>
<evidence type="ECO:0000256" key="1">
    <source>
        <dbReference type="ARBA" id="ARBA00022649"/>
    </source>
</evidence>
<dbReference type="GO" id="GO:0016779">
    <property type="term" value="F:nucleotidyltransferase activity"/>
    <property type="evidence" value="ECO:0007669"/>
    <property type="project" value="UniProtKB-UniRule"/>
</dbReference>
<evidence type="ECO:0000313" key="9">
    <source>
        <dbReference type="Proteomes" id="UP000244905"/>
    </source>
</evidence>
<keyword evidence="3 6" id="KW-0808">Transferase</keyword>
<comment type="similarity">
    <text evidence="6">Belongs to the DarT ADP-ribosyltransferase family.</text>
</comment>
<name>A0A2V1IJW0_9BACT</name>
<accession>A0A2V1IJW0</accession>
<evidence type="ECO:0000313" key="8">
    <source>
        <dbReference type="EMBL" id="PWB02149.1"/>
    </source>
</evidence>
<keyword evidence="9" id="KW-1185">Reference proteome</keyword>
<evidence type="ECO:0000259" key="7">
    <source>
        <dbReference type="PROSITE" id="PS52018"/>
    </source>
</evidence>
<feature type="binding site" evidence="6">
    <location>
        <position position="27"/>
    </location>
    <ligand>
        <name>NAD(+)</name>
        <dbReference type="ChEBI" id="CHEBI:57540"/>
    </ligand>
</feature>
<feature type="binding site" evidence="6">
    <location>
        <position position="49"/>
    </location>
    <ligand>
        <name>NAD(+)</name>
        <dbReference type="ChEBI" id="CHEBI:57540"/>
    </ligand>
</feature>
<dbReference type="GO" id="GO:0016757">
    <property type="term" value="F:glycosyltransferase activity"/>
    <property type="evidence" value="ECO:0007669"/>
    <property type="project" value="UniProtKB-UniRule"/>
</dbReference>
<keyword evidence="5 6" id="KW-0238">DNA-binding</keyword>
<evidence type="ECO:0000256" key="6">
    <source>
        <dbReference type="PROSITE-ProRule" id="PRU01362"/>
    </source>
</evidence>
<evidence type="ECO:0000256" key="5">
    <source>
        <dbReference type="ARBA" id="ARBA00023125"/>
    </source>
</evidence>
<dbReference type="RefSeq" id="WP_107032358.1">
    <property type="nucleotide sequence ID" value="NZ_CARRAA010000065.1"/>
</dbReference>